<dbReference type="PROSITE" id="PS50144">
    <property type="entry name" value="MATH"/>
    <property type="match status" value="2"/>
</dbReference>
<dbReference type="EMBL" id="JAEFBJ010000003">
    <property type="protein sequence ID" value="KAG7634882.1"/>
    <property type="molecule type" value="Genomic_DNA"/>
</dbReference>
<feature type="region of interest" description="Disordered" evidence="2">
    <location>
        <begin position="342"/>
        <end position="365"/>
    </location>
</feature>
<feature type="transmembrane region" description="Helical" evidence="3">
    <location>
        <begin position="414"/>
        <end position="443"/>
    </location>
</feature>
<dbReference type="CDD" id="cd00121">
    <property type="entry name" value="MATH"/>
    <property type="match status" value="2"/>
</dbReference>
<feature type="domain" description="MATH" evidence="4">
    <location>
        <begin position="6"/>
        <end position="112"/>
    </location>
</feature>
<feature type="transmembrane region" description="Helical" evidence="3">
    <location>
        <begin position="374"/>
        <end position="393"/>
    </location>
</feature>
<dbReference type="Pfam" id="PF22486">
    <property type="entry name" value="MATH_2"/>
    <property type="match status" value="2"/>
</dbReference>
<gene>
    <name evidence="5" type="ORF">ISN44_As03g050260</name>
</gene>
<evidence type="ECO:0000256" key="1">
    <source>
        <dbReference type="SAM" id="Coils"/>
    </source>
</evidence>
<evidence type="ECO:0000313" key="6">
    <source>
        <dbReference type="Proteomes" id="UP000694251"/>
    </source>
</evidence>
<keyword evidence="6" id="KW-1185">Reference proteome</keyword>
<dbReference type="PANTHER" id="PTHR46236:SF33">
    <property type="entry name" value="MEPRIN AND TRAF-LIKE DOMAIN-CONTAINING PROTEIN-RELATED"/>
    <property type="match status" value="1"/>
</dbReference>
<feature type="coiled-coil region" evidence="1">
    <location>
        <begin position="108"/>
        <end position="152"/>
    </location>
</feature>
<proteinExistence type="predicted"/>
<feature type="domain" description="MATH" evidence="4">
    <location>
        <begin position="159"/>
        <end position="309"/>
    </location>
</feature>
<dbReference type="SMART" id="SM00061">
    <property type="entry name" value="MATH"/>
    <property type="match status" value="2"/>
</dbReference>
<evidence type="ECO:0000259" key="4">
    <source>
        <dbReference type="PROSITE" id="PS50144"/>
    </source>
</evidence>
<dbReference type="Proteomes" id="UP000694251">
    <property type="component" value="Chromosome 3"/>
</dbReference>
<evidence type="ECO:0000256" key="2">
    <source>
        <dbReference type="SAM" id="MobiDB-lite"/>
    </source>
</evidence>
<name>A0A8T2FFU7_ARASU</name>
<evidence type="ECO:0000256" key="3">
    <source>
        <dbReference type="SAM" id="Phobius"/>
    </source>
</evidence>
<keyword evidence="3" id="KW-0472">Membrane</keyword>
<keyword evidence="1" id="KW-0175">Coiled coil</keyword>
<accession>A0A8T2FFU7</accession>
<dbReference type="OrthoDB" id="289038at2759"/>
<sequence>MEKQAHKKFCWIIKNFSPQSERLYSVPVLIGDCKWRLIAYPIRDKYFSLCLQVVDFESLPCGWGRYVELRLTLRNQHNSLNLSIKAGGIYLVEADIALTYVKDAGFKVDWLEKKLDQVKEKKEKELSDMVQLQEMEDHLLKLKQSCSDLDDLVVKKKDELSVDWLEKKLDQVKDKKEREQSGLARLHELEEYLLKLKQKCSNLDLLVEKENVELRLIVFPKGNNSEYLSLYLEVYEAESLPYGWRKLVNLRLSIVNQFSQKLSVWKETEHCFDGKSTTWGFPAMLSLSKLHEKDGGFLVNGEVMIVAELDVFEVIGTLDESEKSEEASKLVTKKTENLGAESNELLKKTSPPKESNNVKQVENSVKTSPKNKRMWVTFLIIVFFLIGALGKAHEKHLAAKERNFSQNWKVIRPGLEALLSCSCLMLFYYYASLVFSFVCSFFVS</sequence>
<dbReference type="InterPro" id="IPR050804">
    <property type="entry name" value="MCC"/>
</dbReference>
<reference evidence="5 6" key="1">
    <citation type="submission" date="2020-12" db="EMBL/GenBank/DDBJ databases">
        <title>Concerted genomic and epigenomic changes stabilize Arabidopsis allopolyploids.</title>
        <authorList>
            <person name="Chen Z."/>
        </authorList>
    </citation>
    <scope>NUCLEOTIDE SEQUENCE [LARGE SCALE GENOMIC DNA]</scope>
    <source>
        <strain evidence="5">As9502</strain>
        <tissue evidence="5">Leaf</tissue>
    </source>
</reference>
<comment type="caution">
    <text evidence="5">The sequence shown here is derived from an EMBL/GenBank/DDBJ whole genome shotgun (WGS) entry which is preliminary data.</text>
</comment>
<keyword evidence="3" id="KW-0812">Transmembrane</keyword>
<feature type="compositionally biased region" description="Polar residues" evidence="2">
    <location>
        <begin position="352"/>
        <end position="365"/>
    </location>
</feature>
<dbReference type="InterPro" id="IPR002083">
    <property type="entry name" value="MATH/TRAF_dom"/>
</dbReference>
<protein>
    <submittedName>
        <fullName evidence="5">MATH/TRAF domain</fullName>
    </submittedName>
</protein>
<dbReference type="AlphaFoldDB" id="A0A8T2FFU7"/>
<evidence type="ECO:0000313" key="5">
    <source>
        <dbReference type="EMBL" id="KAG7634882.1"/>
    </source>
</evidence>
<dbReference type="PANTHER" id="PTHR46236">
    <property type="entry name" value="TRAF-LIKE SUPERFAMILY PROTEIN"/>
    <property type="match status" value="1"/>
</dbReference>
<organism evidence="5 6">
    <name type="scientific">Arabidopsis suecica</name>
    <name type="common">Swedish thale-cress</name>
    <name type="synonym">Cardaminopsis suecica</name>
    <dbReference type="NCBI Taxonomy" id="45249"/>
    <lineage>
        <taxon>Eukaryota</taxon>
        <taxon>Viridiplantae</taxon>
        <taxon>Streptophyta</taxon>
        <taxon>Embryophyta</taxon>
        <taxon>Tracheophyta</taxon>
        <taxon>Spermatophyta</taxon>
        <taxon>Magnoliopsida</taxon>
        <taxon>eudicotyledons</taxon>
        <taxon>Gunneridae</taxon>
        <taxon>Pentapetalae</taxon>
        <taxon>rosids</taxon>
        <taxon>malvids</taxon>
        <taxon>Brassicales</taxon>
        <taxon>Brassicaceae</taxon>
        <taxon>Camelineae</taxon>
        <taxon>Arabidopsis</taxon>
    </lineage>
</organism>
<keyword evidence="3" id="KW-1133">Transmembrane helix</keyword>